<feature type="region of interest" description="Disordered" evidence="1">
    <location>
        <begin position="253"/>
        <end position="322"/>
    </location>
</feature>
<proteinExistence type="predicted"/>
<dbReference type="EMBL" id="BSXT01000004">
    <property type="protein sequence ID" value="GMF14513.1"/>
    <property type="molecule type" value="Genomic_DNA"/>
</dbReference>
<dbReference type="Pfam" id="PF00078">
    <property type="entry name" value="RVT_1"/>
    <property type="match status" value="1"/>
</dbReference>
<dbReference type="InterPro" id="IPR051320">
    <property type="entry name" value="Viral_Replic_Matur_Polypro"/>
</dbReference>
<dbReference type="SUPFAM" id="SSF56672">
    <property type="entry name" value="DNA/RNA polymerases"/>
    <property type="match status" value="1"/>
</dbReference>
<accession>A0A9W6TJK7</accession>
<reference evidence="4" key="1">
    <citation type="submission" date="2023-04" db="EMBL/GenBank/DDBJ databases">
        <title>Phytophthora fragariaefolia NBRC 109709.</title>
        <authorList>
            <person name="Ichikawa N."/>
            <person name="Sato H."/>
            <person name="Tonouchi N."/>
        </authorList>
    </citation>
    <scope>NUCLEOTIDE SEQUENCE</scope>
    <source>
        <strain evidence="4">NBRC 109709</strain>
    </source>
</reference>
<feature type="domain" description="Reverse transcriptase/retrotransposon-derived protein RNase H-like" evidence="3">
    <location>
        <begin position="843"/>
        <end position="896"/>
    </location>
</feature>
<dbReference type="OrthoDB" id="127632at2759"/>
<dbReference type="Pfam" id="PF17919">
    <property type="entry name" value="RT_RNaseH_2"/>
    <property type="match status" value="1"/>
</dbReference>
<evidence type="ECO:0000256" key="1">
    <source>
        <dbReference type="SAM" id="MobiDB-lite"/>
    </source>
</evidence>
<gene>
    <name evidence="4" type="ORF">Pfra01_000008200</name>
</gene>
<dbReference type="Gene3D" id="3.10.10.10">
    <property type="entry name" value="HIV Type 1 Reverse Transcriptase, subunit A, domain 1"/>
    <property type="match status" value="1"/>
</dbReference>
<evidence type="ECO:0000313" key="4">
    <source>
        <dbReference type="EMBL" id="GMF14513.1"/>
    </source>
</evidence>
<dbReference type="InterPro" id="IPR043502">
    <property type="entry name" value="DNA/RNA_pol_sf"/>
</dbReference>
<feature type="compositionally biased region" description="Low complexity" evidence="1">
    <location>
        <begin position="254"/>
        <end position="270"/>
    </location>
</feature>
<name>A0A9W6TJK7_9STRA</name>
<dbReference type="Gene3D" id="3.30.70.270">
    <property type="match status" value="1"/>
</dbReference>
<evidence type="ECO:0000259" key="2">
    <source>
        <dbReference type="Pfam" id="PF00078"/>
    </source>
</evidence>
<feature type="compositionally biased region" description="Gly residues" evidence="1">
    <location>
        <begin position="271"/>
        <end position="292"/>
    </location>
</feature>
<dbReference type="InterPro" id="IPR043128">
    <property type="entry name" value="Rev_trsase/Diguanyl_cyclase"/>
</dbReference>
<comment type="caution">
    <text evidence="4">The sequence shown here is derived from an EMBL/GenBank/DDBJ whole genome shotgun (WGS) entry which is preliminary data.</text>
</comment>
<dbReference type="InterPro" id="IPR041577">
    <property type="entry name" value="RT_RNaseH_2"/>
</dbReference>
<feature type="compositionally biased region" description="Basic and acidic residues" evidence="1">
    <location>
        <begin position="295"/>
        <end position="305"/>
    </location>
</feature>
<feature type="region of interest" description="Disordered" evidence="1">
    <location>
        <begin position="1"/>
        <end position="21"/>
    </location>
</feature>
<organism evidence="4 5">
    <name type="scientific">Phytophthora fragariaefolia</name>
    <dbReference type="NCBI Taxonomy" id="1490495"/>
    <lineage>
        <taxon>Eukaryota</taxon>
        <taxon>Sar</taxon>
        <taxon>Stramenopiles</taxon>
        <taxon>Oomycota</taxon>
        <taxon>Peronosporomycetes</taxon>
        <taxon>Peronosporales</taxon>
        <taxon>Peronosporaceae</taxon>
        <taxon>Phytophthora</taxon>
    </lineage>
</organism>
<feature type="region of interest" description="Disordered" evidence="1">
    <location>
        <begin position="36"/>
        <end position="68"/>
    </location>
</feature>
<dbReference type="CDD" id="cd01647">
    <property type="entry name" value="RT_LTR"/>
    <property type="match status" value="1"/>
</dbReference>
<dbReference type="Proteomes" id="UP001165121">
    <property type="component" value="Unassembled WGS sequence"/>
</dbReference>
<dbReference type="InterPro" id="IPR000477">
    <property type="entry name" value="RT_dom"/>
</dbReference>
<sequence length="921" mass="101139">MEPSEDDVVARPPSQGRDQTDIEELAARAAAMQLDSAASLAPHSPGLRLQVPNPFDPADGTEADEAMPTVSPVSGARRVAAAPALPQPPRFAGRTMQDRRDFMRQYQTYLTAINALQTQWGGAFAMPVGACIASKTKRMANAPSHVDYASVDEAMKKLRMKTTWPEPESRMMSLQADLETILDQFNLTELAFEHEQRRVVRYLANALAPVSFKSVILTKLMLQENKRYKNEVVPFCSWVTQLMREFMTWERAAHAASPPDPASQSQQPRGSGRGHQGGLSAGAGRGGRGGQSGHNRSDGGRETRNHQYGVGSGPTVAPVAAGNDPKFARGACLKWNSADHQVRDCPRCQPGEAAQLLKARREQRDAARNMGVRRFDVVDADRHYSKANGVDVDHGTVDAKVDGVAVVAILLDSGADTSLVARGVLDALEQAGKSVSVRSVDEVQLNPVGGQSIDVSREATFGEVVITTSAGPLMLRNLTCYVEEENDSKDLTVGRPIMRILGYSTDKLLRVCRLQAATRDPPEVEADADIIERHEMRTALPSMQPTSLSDVIRFLEKKVVLAKKMGLTLDGGAKLAAIVSVRADCFRVDFGNDPPVRVAPMQVRLKAGARPVRAQPRRYSPNDRAFLDRHTEALLAHGLVFENHRSRWASAPRIVRKREQGTDPTADPRMTIDTRSVNERTEPMPWPMPVLDVVLGELEGAQVYFVLDWFRGYWQLPLHPDSQELYSFVTHPGVSTPTRVPTGATDAVAYCQGVVEEIFGDLLGDGILAWLDDILGYAEDEDALLMLLDKVQAVVSLNWMWQSIPEYTRISAVLYDALERAAKVSGSRKKKMLAKVDLVDVSWGAQETAGFEDIRQALLRMVPLAHPSPSSEVCLYSDASQDFWGAVVTQLEPDEVQLPLEEQHHQPFAFLSGRFVGAAAR</sequence>
<dbReference type="PANTHER" id="PTHR33064">
    <property type="entry name" value="POL PROTEIN"/>
    <property type="match status" value="1"/>
</dbReference>
<protein>
    <submittedName>
        <fullName evidence="4">Unnamed protein product</fullName>
    </submittedName>
</protein>
<dbReference type="AlphaFoldDB" id="A0A9W6TJK7"/>
<keyword evidence="5" id="KW-1185">Reference proteome</keyword>
<dbReference type="PANTHER" id="PTHR33064:SF37">
    <property type="entry name" value="RIBONUCLEASE H"/>
    <property type="match status" value="1"/>
</dbReference>
<evidence type="ECO:0000259" key="3">
    <source>
        <dbReference type="Pfam" id="PF17919"/>
    </source>
</evidence>
<evidence type="ECO:0000313" key="5">
    <source>
        <dbReference type="Proteomes" id="UP001165121"/>
    </source>
</evidence>
<feature type="domain" description="Reverse transcriptase" evidence="2">
    <location>
        <begin position="665"/>
        <end position="794"/>
    </location>
</feature>